<comment type="caution">
    <text evidence="3">The sequence shown here is derived from an EMBL/GenBank/DDBJ whole genome shotgun (WGS) entry which is preliminary data.</text>
</comment>
<reference evidence="3 4" key="1">
    <citation type="submission" date="2020-04" db="EMBL/GenBank/DDBJ databases">
        <authorList>
            <person name="Klaysubun C."/>
            <person name="Duangmal K."/>
            <person name="Lipun K."/>
        </authorList>
    </citation>
    <scope>NUCLEOTIDE SEQUENCE [LARGE SCALE GENOMIC DNA]</scope>
    <source>
        <strain evidence="3 4">K10HN5</strain>
    </source>
</reference>
<dbReference type="PANTHER" id="PTHR30244:SF34">
    <property type="entry name" value="DTDP-4-AMINO-4,6-DIDEOXYGALACTOSE TRANSAMINASE"/>
    <property type="match status" value="1"/>
</dbReference>
<proteinExistence type="inferred from homology"/>
<keyword evidence="2" id="KW-0663">Pyridoxal phosphate</keyword>
<keyword evidence="3" id="KW-0808">Transferase</keyword>
<dbReference type="CDD" id="cd00616">
    <property type="entry name" value="AHBA_syn"/>
    <property type="match status" value="1"/>
</dbReference>
<gene>
    <name evidence="3" type="ORF">HF526_02620</name>
</gene>
<dbReference type="SUPFAM" id="SSF53383">
    <property type="entry name" value="PLP-dependent transferases"/>
    <property type="match status" value="1"/>
</dbReference>
<sequence length="380" mass="40950">MFSSGMREMAAAVRVLAKGDLARYGNQGVSEVQRFEDALRATIGVEHALAVNSGTSALICALVGAGVGPGDEVLVPAYTWVSTAAAPLAVGAVPVLVEIDSSLTIDPADITRKITPHTKAIIPVHMLNLVCDMGPIMAIAEEHGLVVIEDACQAVGLTYRGRRVGSIGHAGAFSFNQHKNIRSGEGGALLTNDRRLYARASMYHDVGSYERTGWAQGDVPLVVGVNYRMPELSAAILRPQLARLDAQLARRRARRRLVIDELGKGPYSRAALNPHHDPDAAAGLAISFPDPEQAAAFGGRRGARRLIDTGRHVYTNWQSVLARNPHHPRLDPYAWAHREFDHGPRSCPETLGILARTCTVELAPELPTPAFRMLARGLAR</sequence>
<protein>
    <submittedName>
        <fullName evidence="3">DegT/DnrJ/EryC1/StrS family aminotransferase</fullName>
    </submittedName>
</protein>
<dbReference type="Gene3D" id="3.90.1150.10">
    <property type="entry name" value="Aspartate Aminotransferase, domain 1"/>
    <property type="match status" value="1"/>
</dbReference>
<dbReference type="InterPro" id="IPR015424">
    <property type="entry name" value="PyrdxlP-dep_Trfase"/>
</dbReference>
<accession>A0ABX1S6I5</accession>
<dbReference type="Pfam" id="PF01041">
    <property type="entry name" value="DegT_DnrJ_EryC1"/>
    <property type="match status" value="1"/>
</dbReference>
<dbReference type="InterPro" id="IPR015422">
    <property type="entry name" value="PyrdxlP-dep_Trfase_small"/>
</dbReference>
<evidence type="ECO:0000313" key="3">
    <source>
        <dbReference type="EMBL" id="NMH96222.1"/>
    </source>
</evidence>
<comment type="similarity">
    <text evidence="2">Belongs to the DegT/DnrJ/EryC1 family.</text>
</comment>
<evidence type="ECO:0000256" key="1">
    <source>
        <dbReference type="ARBA" id="ARBA00001933"/>
    </source>
</evidence>
<name>A0ABX1S6I5_9PSEU</name>
<evidence type="ECO:0000313" key="4">
    <source>
        <dbReference type="Proteomes" id="UP000820669"/>
    </source>
</evidence>
<dbReference type="InterPro" id="IPR000653">
    <property type="entry name" value="DegT/StrS_aminotransferase"/>
</dbReference>
<dbReference type="Proteomes" id="UP000820669">
    <property type="component" value="Unassembled WGS sequence"/>
</dbReference>
<keyword evidence="4" id="KW-1185">Reference proteome</keyword>
<dbReference type="Gene3D" id="3.40.640.10">
    <property type="entry name" value="Type I PLP-dependent aspartate aminotransferase-like (Major domain)"/>
    <property type="match status" value="1"/>
</dbReference>
<dbReference type="PANTHER" id="PTHR30244">
    <property type="entry name" value="TRANSAMINASE"/>
    <property type="match status" value="1"/>
</dbReference>
<organism evidence="3 4">
    <name type="scientific">Pseudonocardia acidicola</name>
    <dbReference type="NCBI Taxonomy" id="2724939"/>
    <lineage>
        <taxon>Bacteria</taxon>
        <taxon>Bacillati</taxon>
        <taxon>Actinomycetota</taxon>
        <taxon>Actinomycetes</taxon>
        <taxon>Pseudonocardiales</taxon>
        <taxon>Pseudonocardiaceae</taxon>
        <taxon>Pseudonocardia</taxon>
    </lineage>
</organism>
<dbReference type="EMBL" id="JAAXLA010000003">
    <property type="protein sequence ID" value="NMH96222.1"/>
    <property type="molecule type" value="Genomic_DNA"/>
</dbReference>
<comment type="cofactor">
    <cofactor evidence="1">
        <name>pyridoxal 5'-phosphate</name>
        <dbReference type="ChEBI" id="CHEBI:597326"/>
    </cofactor>
</comment>
<evidence type="ECO:0000256" key="2">
    <source>
        <dbReference type="RuleBase" id="RU004508"/>
    </source>
</evidence>
<dbReference type="GO" id="GO:0008483">
    <property type="term" value="F:transaminase activity"/>
    <property type="evidence" value="ECO:0007669"/>
    <property type="project" value="UniProtKB-KW"/>
</dbReference>
<dbReference type="InterPro" id="IPR015421">
    <property type="entry name" value="PyrdxlP-dep_Trfase_major"/>
</dbReference>
<keyword evidence="3" id="KW-0032">Aminotransferase</keyword>